<dbReference type="GO" id="GO:0016020">
    <property type="term" value="C:membrane"/>
    <property type="evidence" value="ECO:0007669"/>
    <property type="project" value="UniProtKB-SubCell"/>
</dbReference>
<evidence type="ECO:0000313" key="3">
    <source>
        <dbReference type="EMBL" id="TPG37303.1"/>
    </source>
</evidence>
<comment type="caution">
    <text evidence="3">The sequence shown here is derived from an EMBL/GenBank/DDBJ whole genome shotgun (WGS) entry which is preliminary data.</text>
</comment>
<comment type="subcellular location">
    <subcellularLocation>
        <location evidence="1">Membrane</location>
    </subcellularLocation>
</comment>
<keyword evidence="4" id="KW-1185">Reference proteome</keyword>
<evidence type="ECO:0008006" key="5">
    <source>
        <dbReference type="Google" id="ProtNLM"/>
    </source>
</evidence>
<keyword evidence="2" id="KW-0472">Membrane</keyword>
<dbReference type="AlphaFoldDB" id="A0A502EHV7"/>
<gene>
    <name evidence="3" type="ORF">EAH80_00095</name>
</gene>
<name>A0A502EHV7_9MYCO</name>
<evidence type="ECO:0000313" key="4">
    <source>
        <dbReference type="Proteomes" id="UP000320095"/>
    </source>
</evidence>
<reference evidence="3 4" key="1">
    <citation type="journal article" date="2019" name="Environ. Microbiol.">
        <title>Species interactions and distinct microbial communities in high Arctic permafrost affected cryosols are associated with the CH4 and CO2 gas fluxes.</title>
        <authorList>
            <person name="Altshuler I."/>
            <person name="Hamel J."/>
            <person name="Turney S."/>
            <person name="Magnuson E."/>
            <person name="Levesque R."/>
            <person name="Greer C."/>
            <person name="Whyte L.G."/>
        </authorList>
    </citation>
    <scope>NUCLEOTIDE SEQUENCE [LARGE SCALE GENOMIC DNA]</scope>
    <source>
        <strain evidence="3 4">S5.20</strain>
    </source>
</reference>
<proteinExistence type="predicted"/>
<protein>
    <recommendedName>
        <fullName evidence="5">Twin-arginine translocation pathway signal</fullName>
    </recommendedName>
</protein>
<evidence type="ECO:0000256" key="1">
    <source>
        <dbReference type="ARBA" id="ARBA00004370"/>
    </source>
</evidence>
<dbReference type="OrthoDB" id="3536396at2"/>
<sequence length="140" mass="14909">MGAGYLKWLDTRNRDSQIAGAESVQVARDSTVALLSYTPADVDKQLIEARDRLTGEFRKSYTSLTNDVVIPGAKQQQITAVATVPAASSVSASVDHAVALVFVNQTTTVGSGAPTDLASTVRVTLDKVDGRWLISQFDPV</sequence>
<dbReference type="PANTHER" id="PTHR37042">
    <property type="entry name" value="OUTER MEMBRANE PROTEIN RV1973"/>
    <property type="match status" value="1"/>
</dbReference>
<dbReference type="Proteomes" id="UP000320095">
    <property type="component" value="Unassembled WGS sequence"/>
</dbReference>
<accession>A0A502EHV7</accession>
<evidence type="ECO:0000256" key="2">
    <source>
        <dbReference type="ARBA" id="ARBA00023136"/>
    </source>
</evidence>
<dbReference type="EMBL" id="RCZG01000001">
    <property type="protein sequence ID" value="TPG37303.1"/>
    <property type="molecule type" value="Genomic_DNA"/>
</dbReference>
<organism evidence="3 4">
    <name type="scientific">Mycolicibacterium hodleri</name>
    <dbReference type="NCBI Taxonomy" id="49897"/>
    <lineage>
        <taxon>Bacteria</taxon>
        <taxon>Bacillati</taxon>
        <taxon>Actinomycetota</taxon>
        <taxon>Actinomycetes</taxon>
        <taxon>Mycobacteriales</taxon>
        <taxon>Mycobacteriaceae</taxon>
        <taxon>Mycolicibacterium</taxon>
    </lineage>
</organism>
<dbReference type="PANTHER" id="PTHR37042:SF4">
    <property type="entry name" value="OUTER MEMBRANE PROTEIN RV1973"/>
    <property type="match status" value="1"/>
</dbReference>